<keyword evidence="6" id="KW-0133">Cell shape</keyword>
<dbReference type="GO" id="GO:0008360">
    <property type="term" value="P:regulation of cell shape"/>
    <property type="evidence" value="ECO:0007669"/>
    <property type="project" value="UniProtKB-KW"/>
</dbReference>
<keyword evidence="9 11" id="KW-0472">Membrane</keyword>
<dbReference type="GO" id="GO:0009252">
    <property type="term" value="P:peptidoglycan biosynthetic process"/>
    <property type="evidence" value="ECO:0007669"/>
    <property type="project" value="UniProtKB-KW"/>
</dbReference>
<dbReference type="Pfam" id="PF03717">
    <property type="entry name" value="PBP_dimer"/>
    <property type="match status" value="1"/>
</dbReference>
<evidence type="ECO:0000256" key="2">
    <source>
        <dbReference type="ARBA" id="ARBA00004236"/>
    </source>
</evidence>
<dbReference type="GO" id="GO:0008658">
    <property type="term" value="F:penicillin binding"/>
    <property type="evidence" value="ECO:0007669"/>
    <property type="project" value="InterPro"/>
</dbReference>
<evidence type="ECO:0000256" key="4">
    <source>
        <dbReference type="ARBA" id="ARBA00022475"/>
    </source>
</evidence>
<keyword evidence="8 11" id="KW-1133">Transmembrane helix</keyword>
<sequence>MNIVVLIIYNRIFGNGDFMEDNKERKFTRYTALIVIMIIIFTAIAGRLFFLQILEGEFYSEKANNKSIREIPEAAPRGNILDKNGSVLAKSVQTYTLVYNQTDESDKHFFDTMSKVFDILDKSGENQKDDFELKINPYSFQFRGDDDKTKRALEIKFKTDRGFADKMKNKLYKNKKDKLTEAEKAKVDEELLKITPEETFKKLVELYKIDDKKYSVDEQRRFMIIKDTLKMNTFSVYKPAVVATNIKQETAFKFYQMLNVLPGIDVTREPMRSYPNGELASAVLGYISKIGSNDDKYTEKGYDVSTDYIGQSGIEGAFEDRLKGSKGGEIAKLNKQGRKIEELGKRDPYPGQTIQLTIDKDVQKATEDALDQKMKELRENPSQGSSYTVNATRGAAVAIDVNTGAVIALVSKPGFDPNAFAAPGGLSSDLYKQYYPDVADEGKNYIERMGIAGENEEDTLNKLFPVDTSVKGKTIRKDLKDTLPKPLFNYATQSRSMPGSTFKMMTAIAGLETGVINPDFGVDDEMYFDKGGGEAGRVYFRDDGANGWVDLARAIEKSSNPYFMTVGKMLRNAYDDDILAKYAWRFGLGADPTSNSKKSTGLEIPEAFGQVFNLWSLKNSYAQTYLWKTEEVLKAGSDDKGNKCTSIDIYDRDGDSSKVKKIKSDIKTQIQNSIKDGDKAFSKDTYTSLINNLIQEDHQYKDKNISDKEIKAVVNIIYNVTVSDANSQIRAGFSMYDASIGQGIDAFTPVQLANYIATIANGGTRYSVHIVDKFLDADGKLIEQVKPEVAEKTGVKKETLDAVKAGMNAVNEKGTAAEAFKGFTIQTAGKTGTATISNDAQSFGRTDTAVYVGFAPSDTPKIAVCVMIYDGGHGSGAAYVARSMYEAYFKTSSNNTNSNNNNN</sequence>
<protein>
    <submittedName>
        <fullName evidence="14">Penicillin-binding protein transpeptidase</fullName>
    </submittedName>
</protein>
<dbReference type="SUPFAM" id="SSF56601">
    <property type="entry name" value="beta-lactamase/transpeptidase-like"/>
    <property type="match status" value="1"/>
</dbReference>
<dbReference type="EMBL" id="ACVI01000081">
    <property type="protein sequence ID" value="EET85647.1"/>
    <property type="molecule type" value="Genomic_DNA"/>
</dbReference>
<reference evidence="14 15" key="1">
    <citation type="submission" date="2009-06" db="EMBL/GenBank/DDBJ databases">
        <title>The draft genome of Clostridium carboxidivorans P7.</title>
        <authorList>
            <consortium name="US DOE Joint Genome Institute (JGI-PGF)"/>
            <person name="Lucas S."/>
            <person name="Copeland A."/>
            <person name="Lapidus A."/>
            <person name="Glavina del Rio T."/>
            <person name="Tice H."/>
            <person name="Bruce D."/>
            <person name="Goodwin L."/>
            <person name="Pitluck S."/>
            <person name="Larimer F."/>
            <person name="Land M.L."/>
            <person name="Hauser L."/>
            <person name="Hemme C.L."/>
        </authorList>
    </citation>
    <scope>NUCLEOTIDE SEQUENCE [LARGE SCALE GENOMIC DNA]</scope>
    <source>
        <strain evidence="14 15">P7</strain>
    </source>
</reference>
<dbReference type="eggNOG" id="COG0768">
    <property type="taxonomic scope" value="Bacteria"/>
</dbReference>
<dbReference type="Proteomes" id="UP000004198">
    <property type="component" value="Unassembled WGS sequence"/>
</dbReference>
<feature type="domain" description="Penicillin-binding protein dimerisation" evidence="13">
    <location>
        <begin position="73"/>
        <end position="342"/>
    </location>
</feature>
<dbReference type="PANTHER" id="PTHR30627">
    <property type="entry name" value="PEPTIDOGLYCAN D,D-TRANSPEPTIDASE"/>
    <property type="match status" value="1"/>
</dbReference>
<dbReference type="Pfam" id="PF00905">
    <property type="entry name" value="Transpeptidase"/>
    <property type="match status" value="2"/>
</dbReference>
<feature type="transmembrane region" description="Helical" evidence="11">
    <location>
        <begin position="30"/>
        <end position="50"/>
    </location>
</feature>
<feature type="domain" description="Penicillin-binding protein transpeptidase" evidence="12">
    <location>
        <begin position="394"/>
        <end position="605"/>
    </location>
</feature>
<evidence type="ECO:0000256" key="9">
    <source>
        <dbReference type="ARBA" id="ARBA00023136"/>
    </source>
</evidence>
<dbReference type="InterPro" id="IPR012338">
    <property type="entry name" value="Beta-lactam/transpept-like"/>
</dbReference>
<evidence type="ECO:0000313" key="14">
    <source>
        <dbReference type="EMBL" id="EET85647.1"/>
    </source>
</evidence>
<name>C6PYL4_9CLOT</name>
<keyword evidence="15" id="KW-1185">Reference proteome</keyword>
<dbReference type="STRING" id="536227.Ccar_15985"/>
<comment type="caution">
    <text evidence="14">The sequence shown here is derived from an EMBL/GenBank/DDBJ whole genome shotgun (WGS) entry which is preliminary data.</text>
</comment>
<evidence type="ECO:0000256" key="1">
    <source>
        <dbReference type="ARBA" id="ARBA00004167"/>
    </source>
</evidence>
<keyword evidence="5 11" id="KW-0812">Transmembrane</keyword>
<evidence type="ECO:0000259" key="12">
    <source>
        <dbReference type="Pfam" id="PF00905"/>
    </source>
</evidence>
<proteinExistence type="inferred from homology"/>
<dbReference type="GO" id="GO:0071555">
    <property type="term" value="P:cell wall organization"/>
    <property type="evidence" value="ECO:0007669"/>
    <property type="project" value="UniProtKB-KW"/>
</dbReference>
<keyword evidence="10" id="KW-0961">Cell wall biogenesis/degradation</keyword>
<comment type="subcellular location">
    <subcellularLocation>
        <location evidence="2">Cell membrane</location>
    </subcellularLocation>
    <subcellularLocation>
        <location evidence="1">Membrane</location>
        <topology evidence="1">Single-pass membrane protein</topology>
    </subcellularLocation>
</comment>
<evidence type="ECO:0000313" key="15">
    <source>
        <dbReference type="Proteomes" id="UP000004198"/>
    </source>
</evidence>
<organism evidence="14 15">
    <name type="scientific">Clostridium carboxidivorans P7</name>
    <dbReference type="NCBI Taxonomy" id="536227"/>
    <lineage>
        <taxon>Bacteria</taxon>
        <taxon>Bacillati</taxon>
        <taxon>Bacillota</taxon>
        <taxon>Clostridia</taxon>
        <taxon>Eubacteriales</taxon>
        <taxon>Clostridiaceae</taxon>
        <taxon>Clostridium</taxon>
    </lineage>
</organism>
<dbReference type="InterPro" id="IPR036138">
    <property type="entry name" value="PBP_dimer_sf"/>
</dbReference>
<gene>
    <name evidence="14" type="ORF">CcarbDRAFT_3881</name>
</gene>
<evidence type="ECO:0000256" key="11">
    <source>
        <dbReference type="SAM" id="Phobius"/>
    </source>
</evidence>
<dbReference type="GO" id="GO:0005886">
    <property type="term" value="C:plasma membrane"/>
    <property type="evidence" value="ECO:0007669"/>
    <property type="project" value="UniProtKB-SubCell"/>
</dbReference>
<evidence type="ECO:0000256" key="6">
    <source>
        <dbReference type="ARBA" id="ARBA00022960"/>
    </source>
</evidence>
<evidence type="ECO:0000256" key="7">
    <source>
        <dbReference type="ARBA" id="ARBA00022984"/>
    </source>
</evidence>
<dbReference type="AlphaFoldDB" id="C6PYL4"/>
<keyword evidence="4" id="KW-1003">Cell membrane</keyword>
<feature type="domain" description="Penicillin-binding protein transpeptidase" evidence="12">
    <location>
        <begin position="738"/>
        <end position="877"/>
    </location>
</feature>
<dbReference type="Gene3D" id="3.40.710.10">
    <property type="entry name" value="DD-peptidase/beta-lactamase superfamily"/>
    <property type="match status" value="2"/>
</dbReference>
<dbReference type="InterPro" id="IPR050515">
    <property type="entry name" value="Beta-lactam/transpept"/>
</dbReference>
<dbReference type="SUPFAM" id="SSF56519">
    <property type="entry name" value="Penicillin binding protein dimerisation domain"/>
    <property type="match status" value="1"/>
</dbReference>
<comment type="similarity">
    <text evidence="3">Belongs to the transpeptidase family.</text>
</comment>
<evidence type="ECO:0000256" key="10">
    <source>
        <dbReference type="ARBA" id="ARBA00023316"/>
    </source>
</evidence>
<evidence type="ECO:0000259" key="13">
    <source>
        <dbReference type="Pfam" id="PF03717"/>
    </source>
</evidence>
<evidence type="ECO:0000256" key="3">
    <source>
        <dbReference type="ARBA" id="ARBA00007171"/>
    </source>
</evidence>
<keyword evidence="7" id="KW-0573">Peptidoglycan synthesis</keyword>
<dbReference type="GO" id="GO:0071972">
    <property type="term" value="F:peptidoglycan L,D-transpeptidase activity"/>
    <property type="evidence" value="ECO:0007669"/>
    <property type="project" value="TreeGrafter"/>
</dbReference>
<dbReference type="Gene3D" id="3.90.1310.10">
    <property type="entry name" value="Penicillin-binding protein 2a (Domain 2)"/>
    <property type="match status" value="1"/>
</dbReference>
<dbReference type="PANTHER" id="PTHR30627:SF2">
    <property type="entry name" value="PEPTIDOGLYCAN D,D-TRANSPEPTIDASE MRDA"/>
    <property type="match status" value="1"/>
</dbReference>
<dbReference type="Gene3D" id="1.10.10.1230">
    <property type="entry name" value="Penicillin-binding protein, N-terminal non-catalytic domain, head sub-domain"/>
    <property type="match status" value="1"/>
</dbReference>
<evidence type="ECO:0000256" key="8">
    <source>
        <dbReference type="ARBA" id="ARBA00022989"/>
    </source>
</evidence>
<dbReference type="InterPro" id="IPR005311">
    <property type="entry name" value="PBP_dimer"/>
</dbReference>
<accession>C6PYL4</accession>
<evidence type="ECO:0000256" key="5">
    <source>
        <dbReference type="ARBA" id="ARBA00022692"/>
    </source>
</evidence>
<dbReference type="InterPro" id="IPR001460">
    <property type="entry name" value="PCN-bd_Tpept"/>
</dbReference>